<protein>
    <submittedName>
        <fullName evidence="2">Uncharacterized protein</fullName>
    </submittedName>
</protein>
<organism evidence="2 3">
    <name type="scientific">Diplodia corticola</name>
    <dbReference type="NCBI Taxonomy" id="236234"/>
    <lineage>
        <taxon>Eukaryota</taxon>
        <taxon>Fungi</taxon>
        <taxon>Dikarya</taxon>
        <taxon>Ascomycota</taxon>
        <taxon>Pezizomycotina</taxon>
        <taxon>Dothideomycetes</taxon>
        <taxon>Dothideomycetes incertae sedis</taxon>
        <taxon>Botryosphaeriales</taxon>
        <taxon>Botryosphaeriaceae</taxon>
        <taxon>Diplodia</taxon>
    </lineage>
</organism>
<feature type="compositionally biased region" description="Basic and acidic residues" evidence="1">
    <location>
        <begin position="270"/>
        <end position="280"/>
    </location>
</feature>
<dbReference type="GeneID" id="31015324"/>
<dbReference type="EMBL" id="MNUE01000037">
    <property type="protein sequence ID" value="OJD32685.1"/>
    <property type="molecule type" value="Genomic_DNA"/>
</dbReference>
<sequence length="367" mass="40057">MARRPVGVSDFDMVVQEHAGALQLTRIIHHEAARFQAAQSLYMQIHADKFDDAEDDQWAMALEAIRPGNVRHNLKAFKIEIVSDRLFEPYSVTKLPSSNMDNPYVREKIGHFPVASRSFFAERSFIKALSNIRGVERVEIVGPMEASLKKMLAAAMTTQAGHKVRDWRYGGGLRSEGDISWGSWSATMQATGEAAAYKTGRFDQQTFLPKQPMQIVTDVGFEPNGAASLITVRSSKEMARPSLPLDGNFGSSSLDGASSRDVDGLASNGDSKRADRHENEGGGMARKKARALSPSLTKSGQGHGNKNGSTEVVGMGPQPGQPPGDARGYTEAGGMQTEDDADVEMEDWEMELESIPSDDADDEDYQD</sequence>
<keyword evidence="3" id="KW-1185">Reference proteome</keyword>
<dbReference type="Proteomes" id="UP000183809">
    <property type="component" value="Unassembled WGS sequence"/>
</dbReference>
<name>A0A1J9RZ09_9PEZI</name>
<proteinExistence type="predicted"/>
<gene>
    <name evidence="2" type="ORF">BKCO1_3700018</name>
</gene>
<feature type="region of interest" description="Disordered" evidence="1">
    <location>
        <begin position="241"/>
        <end position="340"/>
    </location>
</feature>
<evidence type="ECO:0000313" key="2">
    <source>
        <dbReference type="EMBL" id="OJD32685.1"/>
    </source>
</evidence>
<feature type="compositionally biased region" description="Polar residues" evidence="1">
    <location>
        <begin position="294"/>
        <end position="310"/>
    </location>
</feature>
<feature type="region of interest" description="Disordered" evidence="1">
    <location>
        <begin position="348"/>
        <end position="367"/>
    </location>
</feature>
<evidence type="ECO:0000256" key="1">
    <source>
        <dbReference type="SAM" id="MobiDB-lite"/>
    </source>
</evidence>
<dbReference type="RefSeq" id="XP_020128945.1">
    <property type="nucleotide sequence ID" value="XM_020275063.1"/>
</dbReference>
<accession>A0A1J9RZ09</accession>
<evidence type="ECO:0000313" key="3">
    <source>
        <dbReference type="Proteomes" id="UP000183809"/>
    </source>
</evidence>
<dbReference type="OrthoDB" id="3940089at2759"/>
<dbReference type="AlphaFoldDB" id="A0A1J9RZ09"/>
<reference evidence="2 3" key="1">
    <citation type="submission" date="2016-10" db="EMBL/GenBank/DDBJ databases">
        <title>Proteomics and genomics reveal pathogen-plant mechanisms compatible with a hemibiotrophic lifestyle of Diplodia corticola.</title>
        <authorList>
            <person name="Fernandes I."/>
            <person name="De Jonge R."/>
            <person name="Van De Peer Y."/>
            <person name="Devreese B."/>
            <person name="Alves A."/>
            <person name="Esteves A.C."/>
        </authorList>
    </citation>
    <scope>NUCLEOTIDE SEQUENCE [LARGE SCALE GENOMIC DNA]</scope>
    <source>
        <strain evidence="2 3">CBS 112549</strain>
    </source>
</reference>
<comment type="caution">
    <text evidence="2">The sequence shown here is derived from an EMBL/GenBank/DDBJ whole genome shotgun (WGS) entry which is preliminary data.</text>
</comment>